<dbReference type="STRING" id="361279.SAMN05421663_10624"/>
<dbReference type="EMBL" id="FMZB01000006">
    <property type="protein sequence ID" value="SDD02539.1"/>
    <property type="molecule type" value="Genomic_DNA"/>
</dbReference>
<proteinExistence type="predicted"/>
<keyword evidence="2" id="KW-1185">Reference proteome</keyword>
<evidence type="ECO:0000313" key="1">
    <source>
        <dbReference type="EMBL" id="SDD02539.1"/>
    </source>
</evidence>
<name>A0A1G6RD28_9BACI</name>
<protein>
    <submittedName>
        <fullName evidence="1">Similar to spore coat protein</fullName>
    </submittedName>
</protein>
<evidence type="ECO:0000313" key="2">
    <source>
        <dbReference type="Proteomes" id="UP000198666"/>
    </source>
</evidence>
<dbReference type="Proteomes" id="UP000198666">
    <property type="component" value="Unassembled WGS sequence"/>
</dbReference>
<dbReference type="OrthoDB" id="1913674at2"/>
<dbReference type="InterPro" id="IPR012347">
    <property type="entry name" value="Ferritin-like"/>
</dbReference>
<dbReference type="AlphaFoldDB" id="A0A1G6RD28"/>
<sequence>MSDNQQLAPHETMEVHELLNFKTTAVMKAKFLQGVVFDQKIKQLMEKDVETSVRQIRELEELYSKSQLVKGAEADA</sequence>
<dbReference type="RefSeq" id="WP_093727409.1">
    <property type="nucleotide sequence ID" value="NZ_FMZB01000006.1"/>
</dbReference>
<reference evidence="2" key="1">
    <citation type="submission" date="2016-10" db="EMBL/GenBank/DDBJ databases">
        <authorList>
            <person name="Varghese N."/>
            <person name="Submissions S."/>
        </authorList>
    </citation>
    <scope>NUCLEOTIDE SEQUENCE [LARGE SCALE GENOMIC DNA]</scope>
    <source>
        <strain evidence="2">DSM 21620</strain>
    </source>
</reference>
<dbReference type="Gene3D" id="1.20.1260.10">
    <property type="match status" value="1"/>
</dbReference>
<organism evidence="1 2">
    <name type="scientific">Terribacillus halophilus</name>
    <dbReference type="NCBI Taxonomy" id="361279"/>
    <lineage>
        <taxon>Bacteria</taxon>
        <taxon>Bacillati</taxon>
        <taxon>Bacillota</taxon>
        <taxon>Bacilli</taxon>
        <taxon>Bacillales</taxon>
        <taxon>Bacillaceae</taxon>
        <taxon>Terribacillus</taxon>
    </lineage>
</organism>
<keyword evidence="1" id="KW-0946">Virion</keyword>
<keyword evidence="1" id="KW-0167">Capsid protein</keyword>
<gene>
    <name evidence="1" type="ORF">SAMN05421663_10624</name>
</gene>
<accession>A0A1G6RD28</accession>